<comment type="subunit">
    <text evidence="5">The glycine cleavage system is composed of four proteins: P, T, L and H.</text>
</comment>
<protein>
    <recommendedName>
        <fullName evidence="5">Glycine cleavage system H protein</fullName>
    </recommendedName>
</protein>
<dbReference type="NCBIfam" id="NF002270">
    <property type="entry name" value="PRK01202.1"/>
    <property type="match status" value="1"/>
</dbReference>
<dbReference type="AlphaFoldDB" id="A0A9P5TAB2"/>
<dbReference type="NCBIfam" id="TIGR00527">
    <property type="entry name" value="gcvH"/>
    <property type="match status" value="1"/>
</dbReference>
<organism evidence="7 8">
    <name type="scientific">Russula ochroleuca</name>
    <dbReference type="NCBI Taxonomy" id="152965"/>
    <lineage>
        <taxon>Eukaryota</taxon>
        <taxon>Fungi</taxon>
        <taxon>Dikarya</taxon>
        <taxon>Basidiomycota</taxon>
        <taxon>Agaricomycotina</taxon>
        <taxon>Agaricomycetes</taxon>
        <taxon>Russulales</taxon>
        <taxon>Russulaceae</taxon>
        <taxon>Russula</taxon>
    </lineage>
</organism>
<dbReference type="PROSITE" id="PS50968">
    <property type="entry name" value="BIOTINYL_LIPOYL"/>
    <property type="match status" value="1"/>
</dbReference>
<accession>A0A9P5TAB2</accession>
<feature type="domain" description="Lipoyl-binding" evidence="6">
    <location>
        <begin position="56"/>
        <end position="138"/>
    </location>
</feature>
<evidence type="ECO:0000256" key="5">
    <source>
        <dbReference type="RuleBase" id="RU364055"/>
    </source>
</evidence>
<dbReference type="GO" id="GO:0005739">
    <property type="term" value="C:mitochondrion"/>
    <property type="evidence" value="ECO:0007669"/>
    <property type="project" value="UniProtKB-SubCell"/>
</dbReference>
<dbReference type="InterPro" id="IPR003016">
    <property type="entry name" value="2-oxoA_DH_lipoyl-BS"/>
</dbReference>
<comment type="caution">
    <text evidence="7">The sequence shown here is derived from an EMBL/GenBank/DDBJ whole genome shotgun (WGS) entry which is preliminary data.</text>
</comment>
<dbReference type="InterPro" id="IPR033753">
    <property type="entry name" value="GCV_H/Fam206"/>
</dbReference>
<evidence type="ECO:0000259" key="6">
    <source>
        <dbReference type="PROSITE" id="PS50968"/>
    </source>
</evidence>
<dbReference type="Proteomes" id="UP000759537">
    <property type="component" value="Unassembled WGS sequence"/>
</dbReference>
<dbReference type="GO" id="GO:0019464">
    <property type="term" value="P:glycine decarboxylation via glycine cleavage system"/>
    <property type="evidence" value="ECO:0007669"/>
    <property type="project" value="UniProtKB-UniRule"/>
</dbReference>
<keyword evidence="8" id="KW-1185">Reference proteome</keyword>
<evidence type="ECO:0000256" key="4">
    <source>
        <dbReference type="PIRSR" id="PIRSR617453-50"/>
    </source>
</evidence>
<dbReference type="PROSITE" id="PS00189">
    <property type="entry name" value="LIPOYL"/>
    <property type="match status" value="1"/>
</dbReference>
<dbReference type="InterPro" id="IPR000089">
    <property type="entry name" value="Biotin_lipoyl"/>
</dbReference>
<reference evidence="7" key="2">
    <citation type="journal article" date="2020" name="Nat. Commun.">
        <title>Large-scale genome sequencing of mycorrhizal fungi provides insights into the early evolution of symbiotic traits.</title>
        <authorList>
            <person name="Miyauchi S."/>
            <person name="Kiss E."/>
            <person name="Kuo A."/>
            <person name="Drula E."/>
            <person name="Kohler A."/>
            <person name="Sanchez-Garcia M."/>
            <person name="Morin E."/>
            <person name="Andreopoulos B."/>
            <person name="Barry K.W."/>
            <person name="Bonito G."/>
            <person name="Buee M."/>
            <person name="Carver A."/>
            <person name="Chen C."/>
            <person name="Cichocki N."/>
            <person name="Clum A."/>
            <person name="Culley D."/>
            <person name="Crous P.W."/>
            <person name="Fauchery L."/>
            <person name="Girlanda M."/>
            <person name="Hayes R.D."/>
            <person name="Keri Z."/>
            <person name="LaButti K."/>
            <person name="Lipzen A."/>
            <person name="Lombard V."/>
            <person name="Magnuson J."/>
            <person name="Maillard F."/>
            <person name="Murat C."/>
            <person name="Nolan M."/>
            <person name="Ohm R.A."/>
            <person name="Pangilinan J."/>
            <person name="Pereira M.F."/>
            <person name="Perotto S."/>
            <person name="Peter M."/>
            <person name="Pfister S."/>
            <person name="Riley R."/>
            <person name="Sitrit Y."/>
            <person name="Stielow J.B."/>
            <person name="Szollosi G."/>
            <person name="Zifcakova L."/>
            <person name="Stursova M."/>
            <person name="Spatafora J.W."/>
            <person name="Tedersoo L."/>
            <person name="Vaario L.M."/>
            <person name="Yamada A."/>
            <person name="Yan M."/>
            <person name="Wang P."/>
            <person name="Xu J."/>
            <person name="Bruns T."/>
            <person name="Baldrian P."/>
            <person name="Vilgalys R."/>
            <person name="Dunand C."/>
            <person name="Henrissat B."/>
            <person name="Grigoriev I.V."/>
            <person name="Hibbett D."/>
            <person name="Nagy L.G."/>
            <person name="Martin F.M."/>
        </authorList>
    </citation>
    <scope>NUCLEOTIDE SEQUENCE</scope>
    <source>
        <strain evidence="7">Prilba</strain>
    </source>
</reference>
<evidence type="ECO:0000256" key="1">
    <source>
        <dbReference type="ARBA" id="ARBA00009249"/>
    </source>
</evidence>
<proteinExistence type="inferred from homology"/>
<comment type="function">
    <text evidence="5">The H protein shuttles the methylamine group of glycine from the P protein to the T protein.</text>
</comment>
<comment type="cofactor">
    <cofactor evidence="5">
        <name>(R)-lipoate</name>
        <dbReference type="ChEBI" id="CHEBI:83088"/>
    </cofactor>
    <text evidence="5">Binds 1 lipoyl cofactor covalently.</text>
</comment>
<evidence type="ECO:0000313" key="7">
    <source>
        <dbReference type="EMBL" id="KAF8481179.1"/>
    </source>
</evidence>
<dbReference type="EMBL" id="WHVB01000007">
    <property type="protein sequence ID" value="KAF8481179.1"/>
    <property type="molecule type" value="Genomic_DNA"/>
</dbReference>
<dbReference type="OrthoDB" id="10264154at2759"/>
<dbReference type="GO" id="GO:0005960">
    <property type="term" value="C:glycine cleavage complex"/>
    <property type="evidence" value="ECO:0007669"/>
    <property type="project" value="UniProtKB-UniRule"/>
</dbReference>
<sequence>MHSLRYASSLTSALRVQRATSQRALPSALLTLRRTIVTKRYTQDHEVVKYDDESGIGTVTITDYAQKSLGDVVFVELPEVGATIQKGESVGAVESVKAASDIFAPISGEVLSINEELGSQPSLLNKSPEEKGWLFQLKVTNATELDGLLSEQDYVRHCES</sequence>
<gene>
    <name evidence="7" type="ORF">DFH94DRAFT_738523</name>
</gene>
<dbReference type="InterPro" id="IPR017453">
    <property type="entry name" value="GCV_H_sub"/>
</dbReference>
<dbReference type="SUPFAM" id="SSF51230">
    <property type="entry name" value="Single hybrid motif"/>
    <property type="match status" value="1"/>
</dbReference>
<comment type="subcellular location">
    <subcellularLocation>
        <location evidence="5">Mitochondrion</location>
    </subcellularLocation>
</comment>
<evidence type="ECO:0000256" key="2">
    <source>
        <dbReference type="ARBA" id="ARBA00022823"/>
    </source>
</evidence>
<feature type="modified residue" description="N6-lipoyllysine" evidence="4">
    <location>
        <position position="97"/>
    </location>
</feature>
<evidence type="ECO:0000256" key="3">
    <source>
        <dbReference type="ARBA" id="ARBA00022946"/>
    </source>
</evidence>
<dbReference type="PANTHER" id="PTHR11715:SF3">
    <property type="entry name" value="GLYCINE CLEAVAGE SYSTEM H PROTEIN-RELATED"/>
    <property type="match status" value="1"/>
</dbReference>
<dbReference type="HAMAP" id="MF_00272">
    <property type="entry name" value="GcvH"/>
    <property type="match status" value="1"/>
</dbReference>
<dbReference type="Gene3D" id="2.40.50.100">
    <property type="match status" value="1"/>
</dbReference>
<dbReference type="CDD" id="cd06848">
    <property type="entry name" value="GCS_H"/>
    <property type="match status" value="1"/>
</dbReference>
<keyword evidence="2 4" id="KW-0450">Lipoyl</keyword>
<dbReference type="Pfam" id="PF01597">
    <property type="entry name" value="GCV_H"/>
    <property type="match status" value="1"/>
</dbReference>
<dbReference type="InterPro" id="IPR011053">
    <property type="entry name" value="Single_hybrid_motif"/>
</dbReference>
<reference evidence="7" key="1">
    <citation type="submission" date="2019-10" db="EMBL/GenBank/DDBJ databases">
        <authorList>
            <consortium name="DOE Joint Genome Institute"/>
            <person name="Kuo A."/>
            <person name="Miyauchi S."/>
            <person name="Kiss E."/>
            <person name="Drula E."/>
            <person name="Kohler A."/>
            <person name="Sanchez-Garcia M."/>
            <person name="Andreopoulos B."/>
            <person name="Barry K.W."/>
            <person name="Bonito G."/>
            <person name="Buee M."/>
            <person name="Carver A."/>
            <person name="Chen C."/>
            <person name="Cichocki N."/>
            <person name="Clum A."/>
            <person name="Culley D."/>
            <person name="Crous P.W."/>
            <person name="Fauchery L."/>
            <person name="Girlanda M."/>
            <person name="Hayes R."/>
            <person name="Keri Z."/>
            <person name="LaButti K."/>
            <person name="Lipzen A."/>
            <person name="Lombard V."/>
            <person name="Magnuson J."/>
            <person name="Maillard F."/>
            <person name="Morin E."/>
            <person name="Murat C."/>
            <person name="Nolan M."/>
            <person name="Ohm R."/>
            <person name="Pangilinan J."/>
            <person name="Pereira M."/>
            <person name="Perotto S."/>
            <person name="Peter M."/>
            <person name="Riley R."/>
            <person name="Sitrit Y."/>
            <person name="Stielow B."/>
            <person name="Szollosi G."/>
            <person name="Zifcakova L."/>
            <person name="Stursova M."/>
            <person name="Spatafora J.W."/>
            <person name="Tedersoo L."/>
            <person name="Vaario L.-M."/>
            <person name="Yamada A."/>
            <person name="Yan M."/>
            <person name="Wang P."/>
            <person name="Xu J."/>
            <person name="Bruns T."/>
            <person name="Baldrian P."/>
            <person name="Vilgalys R."/>
            <person name="Henrissat B."/>
            <person name="Grigoriev I.V."/>
            <person name="Hibbett D."/>
            <person name="Nagy L.G."/>
            <person name="Martin F.M."/>
        </authorList>
    </citation>
    <scope>NUCLEOTIDE SEQUENCE</scope>
    <source>
        <strain evidence="7">Prilba</strain>
    </source>
</reference>
<evidence type="ECO:0000313" key="8">
    <source>
        <dbReference type="Proteomes" id="UP000759537"/>
    </source>
</evidence>
<keyword evidence="5" id="KW-0496">Mitochondrion</keyword>
<comment type="similarity">
    <text evidence="1 5">Belongs to the GcvH family.</text>
</comment>
<dbReference type="PANTHER" id="PTHR11715">
    <property type="entry name" value="GLYCINE CLEAVAGE SYSTEM H PROTEIN"/>
    <property type="match status" value="1"/>
</dbReference>
<dbReference type="GO" id="GO:0009249">
    <property type="term" value="P:protein lipoylation"/>
    <property type="evidence" value="ECO:0007669"/>
    <property type="project" value="TreeGrafter"/>
</dbReference>
<name>A0A9P5TAB2_9AGAM</name>
<dbReference type="InterPro" id="IPR002930">
    <property type="entry name" value="GCV_H"/>
</dbReference>
<keyword evidence="3 5" id="KW-0809">Transit peptide</keyword>